<accession>A0A6V6Y1G1</accession>
<evidence type="ECO:0000313" key="5">
    <source>
        <dbReference type="Proteomes" id="UP000586454"/>
    </source>
</evidence>
<evidence type="ECO:0000256" key="2">
    <source>
        <dbReference type="ARBA" id="ARBA00022801"/>
    </source>
</evidence>
<dbReference type="GO" id="GO:0016787">
    <property type="term" value="F:hydrolase activity"/>
    <property type="evidence" value="ECO:0007669"/>
    <property type="project" value="UniProtKB-KW"/>
</dbReference>
<evidence type="ECO:0000313" key="4">
    <source>
        <dbReference type="EMBL" id="CAC9928665.1"/>
    </source>
</evidence>
<keyword evidence="2 4" id="KW-0378">Hydrolase</keyword>
<feature type="domain" description="Nudix hydrolase" evidence="3">
    <location>
        <begin position="36"/>
        <end position="172"/>
    </location>
</feature>
<dbReference type="PANTHER" id="PTHR43736:SF1">
    <property type="entry name" value="DIHYDRONEOPTERIN TRIPHOSPHATE DIPHOSPHATASE"/>
    <property type="match status" value="1"/>
</dbReference>
<proteinExistence type="inferred from homology"/>
<evidence type="ECO:0000256" key="1">
    <source>
        <dbReference type="ARBA" id="ARBA00005582"/>
    </source>
</evidence>
<comment type="similarity">
    <text evidence="1">Belongs to the Nudix hydrolase family.</text>
</comment>
<dbReference type="Pfam" id="PF00293">
    <property type="entry name" value="NUDIX"/>
    <property type="match status" value="1"/>
</dbReference>
<keyword evidence="5" id="KW-1185">Reference proteome</keyword>
<protein>
    <submittedName>
        <fullName evidence="4">Hydrolase, NUDIX family</fullName>
    </submittedName>
</protein>
<dbReference type="Gene3D" id="3.90.79.10">
    <property type="entry name" value="Nucleoside Triphosphate Pyrophosphohydrolase"/>
    <property type="match status" value="1"/>
</dbReference>
<sequence>MDWIKEYEPKNKKEAEDRDHLLRLDERLISTDRSAPYHYTTSSMVLDRKKNKLLMIYHKIYRSWSWPGGHVEEGEELFYSALRELYEETGLRRAKPLSEEPIAMELMPVASHERKGEIVDSHFHINFCFGFWGEEEDTLLSPDENRMWVPVDKLDAFVAEEHMLPIYRDLIRRMGDGHA</sequence>
<dbReference type="InterPro" id="IPR020476">
    <property type="entry name" value="Nudix_hydrolase"/>
</dbReference>
<dbReference type="PANTHER" id="PTHR43736">
    <property type="entry name" value="ADP-RIBOSE PYROPHOSPHATASE"/>
    <property type="match status" value="1"/>
</dbReference>
<dbReference type="CDD" id="cd03674">
    <property type="entry name" value="NUDIX_Hydrolase"/>
    <property type="match status" value="1"/>
</dbReference>
<dbReference type="PROSITE" id="PS51462">
    <property type="entry name" value="NUDIX"/>
    <property type="match status" value="1"/>
</dbReference>
<dbReference type="SUPFAM" id="SSF55811">
    <property type="entry name" value="Nudix"/>
    <property type="match status" value="1"/>
</dbReference>
<dbReference type="InterPro" id="IPR015797">
    <property type="entry name" value="NUDIX_hydrolase-like_dom_sf"/>
</dbReference>
<organism evidence="4 5">
    <name type="scientific">Aedoeadaptatus nemausensis</name>
    <dbReference type="NCBI Taxonomy" id="2582829"/>
    <lineage>
        <taxon>Bacteria</taxon>
        <taxon>Bacillati</taxon>
        <taxon>Bacillota</taxon>
        <taxon>Tissierellia</taxon>
        <taxon>Tissierellales</taxon>
        <taxon>Peptoniphilaceae</taxon>
        <taxon>Aedoeadaptatus</taxon>
    </lineage>
</organism>
<comment type="caution">
    <text evidence="4">The sequence shown here is derived from an EMBL/GenBank/DDBJ whole genome shotgun (WGS) entry which is preliminary data.</text>
</comment>
<dbReference type="PRINTS" id="PR00502">
    <property type="entry name" value="NUDIXFAMILY"/>
</dbReference>
<dbReference type="EMBL" id="CAIJCS010000016">
    <property type="protein sequence ID" value="CAC9928665.1"/>
    <property type="molecule type" value="Genomic_DNA"/>
</dbReference>
<reference evidence="4 5" key="1">
    <citation type="submission" date="2020-06" db="EMBL/GenBank/DDBJ databases">
        <authorList>
            <person name="Criscuolo A."/>
        </authorList>
    </citation>
    <scope>NUCLEOTIDE SEQUENCE [LARGE SCALE GENOMIC DNA]</scope>
    <source>
        <strain evidence="4">1804121828</strain>
    </source>
</reference>
<evidence type="ECO:0000259" key="3">
    <source>
        <dbReference type="PROSITE" id="PS51462"/>
    </source>
</evidence>
<dbReference type="Proteomes" id="UP000586454">
    <property type="component" value="Unassembled WGS sequence"/>
</dbReference>
<dbReference type="InterPro" id="IPR000086">
    <property type="entry name" value="NUDIX_hydrolase_dom"/>
</dbReference>
<gene>
    <name evidence="4" type="ORF">PEPNEM18_00729</name>
</gene>
<name>A0A6V6Y1G1_9FIRM</name>
<dbReference type="RefSeq" id="WP_180499349.1">
    <property type="nucleotide sequence ID" value="NZ_CAIJCS010000016.1"/>
</dbReference>
<dbReference type="AlphaFoldDB" id="A0A6V6Y1G1"/>